<evidence type="ECO:0000313" key="3">
    <source>
        <dbReference type="Proteomes" id="UP000247416"/>
    </source>
</evidence>
<reference evidence="2 3" key="1">
    <citation type="submission" date="2018-06" db="EMBL/GenBank/DDBJ databases">
        <title>Genomic Encyclopedia of Archaeal and Bacterial Type Strains, Phase II (KMG-II): from individual species to whole genera.</title>
        <authorList>
            <person name="Goeker M."/>
        </authorList>
    </citation>
    <scope>NUCLEOTIDE SEQUENCE [LARGE SCALE GENOMIC DNA]</scope>
    <source>
        <strain evidence="2 3">KACC 16626</strain>
    </source>
</reference>
<evidence type="ECO:0000256" key="1">
    <source>
        <dbReference type="SAM" id="MobiDB-lite"/>
    </source>
</evidence>
<evidence type="ECO:0000313" key="2">
    <source>
        <dbReference type="EMBL" id="PYF08484.1"/>
    </source>
</evidence>
<dbReference type="EMBL" id="QJTJ01000002">
    <property type="protein sequence ID" value="PYF08484.1"/>
    <property type="molecule type" value="Genomic_DNA"/>
</dbReference>
<dbReference type="AlphaFoldDB" id="A0A318TUZ5"/>
<feature type="compositionally biased region" description="Basic and acidic residues" evidence="1">
    <location>
        <begin position="1"/>
        <end position="19"/>
    </location>
</feature>
<proteinExistence type="predicted"/>
<gene>
    <name evidence="2" type="ORF">BJ095_102250</name>
</gene>
<sequence>MPFYPPDDRRRAFAEDPRRRAMPPGPRQNFGPPFERRRPDNPYMNNQQPPYGFPQQGQRRGLPENLNMMMNHAGKLSDGINMVRQIGAFFNLFR</sequence>
<comment type="caution">
    <text evidence="2">The sequence shown here is derived from an EMBL/GenBank/DDBJ whole genome shotgun (WGS) entry which is preliminary data.</text>
</comment>
<evidence type="ECO:0008006" key="4">
    <source>
        <dbReference type="Google" id="ProtNLM"/>
    </source>
</evidence>
<organism evidence="2 3">
    <name type="scientific">Ureibacillus chungkukjangi</name>
    <dbReference type="NCBI Taxonomy" id="1202712"/>
    <lineage>
        <taxon>Bacteria</taxon>
        <taxon>Bacillati</taxon>
        <taxon>Bacillota</taxon>
        <taxon>Bacilli</taxon>
        <taxon>Bacillales</taxon>
        <taxon>Caryophanaceae</taxon>
        <taxon>Ureibacillus</taxon>
    </lineage>
</organism>
<name>A0A318TUZ5_9BACL</name>
<protein>
    <recommendedName>
        <fullName evidence="4">YppG-like protein</fullName>
    </recommendedName>
</protein>
<keyword evidence="3" id="KW-1185">Reference proteome</keyword>
<feature type="region of interest" description="Disordered" evidence="1">
    <location>
        <begin position="1"/>
        <end position="61"/>
    </location>
</feature>
<dbReference type="Proteomes" id="UP000247416">
    <property type="component" value="Unassembled WGS sequence"/>
</dbReference>
<accession>A0A318TUZ5</accession>
<feature type="compositionally biased region" description="Low complexity" evidence="1">
    <location>
        <begin position="47"/>
        <end position="60"/>
    </location>
</feature>